<protein>
    <recommendedName>
        <fullName evidence="11">Cyclin-D6-1</fullName>
    </recommendedName>
</protein>
<dbReference type="InterPro" id="IPR004367">
    <property type="entry name" value="Cyclin_C-dom"/>
</dbReference>
<dbReference type="GO" id="GO:0051301">
    <property type="term" value="P:cell division"/>
    <property type="evidence" value="ECO:0007669"/>
    <property type="project" value="UniProtKB-KW"/>
</dbReference>
<accession>A0AAD3XQA8</accession>
<evidence type="ECO:0000256" key="2">
    <source>
        <dbReference type="ARBA" id="ARBA00022618"/>
    </source>
</evidence>
<dbReference type="SUPFAM" id="SSF47954">
    <property type="entry name" value="Cyclin-like"/>
    <property type="match status" value="2"/>
</dbReference>
<evidence type="ECO:0000256" key="3">
    <source>
        <dbReference type="ARBA" id="ARBA00023127"/>
    </source>
</evidence>
<dbReference type="EMBL" id="BSYO01000012">
    <property type="protein sequence ID" value="GMH12601.1"/>
    <property type="molecule type" value="Genomic_DNA"/>
</dbReference>
<feature type="compositionally biased region" description="Polar residues" evidence="6">
    <location>
        <begin position="284"/>
        <end position="294"/>
    </location>
</feature>
<dbReference type="Gene3D" id="1.10.472.10">
    <property type="entry name" value="Cyclin-like"/>
    <property type="match status" value="2"/>
</dbReference>
<reference evidence="9" key="1">
    <citation type="submission" date="2023-05" db="EMBL/GenBank/DDBJ databases">
        <title>Nepenthes gracilis genome sequencing.</title>
        <authorList>
            <person name="Fukushima K."/>
        </authorList>
    </citation>
    <scope>NUCLEOTIDE SEQUENCE</scope>
    <source>
        <strain evidence="9">SING2019-196</strain>
    </source>
</reference>
<keyword evidence="4" id="KW-0131">Cell cycle</keyword>
<organism evidence="9 10">
    <name type="scientific">Nepenthes gracilis</name>
    <name type="common">Slender pitcher plant</name>
    <dbReference type="NCBI Taxonomy" id="150966"/>
    <lineage>
        <taxon>Eukaryota</taxon>
        <taxon>Viridiplantae</taxon>
        <taxon>Streptophyta</taxon>
        <taxon>Embryophyta</taxon>
        <taxon>Tracheophyta</taxon>
        <taxon>Spermatophyta</taxon>
        <taxon>Magnoliopsida</taxon>
        <taxon>eudicotyledons</taxon>
        <taxon>Gunneridae</taxon>
        <taxon>Pentapetalae</taxon>
        <taxon>Caryophyllales</taxon>
        <taxon>Nepenthaceae</taxon>
        <taxon>Nepenthes</taxon>
    </lineage>
</organism>
<dbReference type="PANTHER" id="PTHR10177">
    <property type="entry name" value="CYCLINS"/>
    <property type="match status" value="1"/>
</dbReference>
<evidence type="ECO:0000313" key="10">
    <source>
        <dbReference type="Proteomes" id="UP001279734"/>
    </source>
</evidence>
<sequence length="328" mass="36653">MEFDLENPFTHFHDNNNNNDTDYPSLFYVESDHMVSENYSRSHEIMDFHVPLRRQTISLILQFSGSFDPRLPYLAINYLDRFFSSQGMPQAKPWMVRLLAIACVSLAAKMMKTEFGPRDIQFGEGFIFDSLTTERMELLILGALNWRVRSITPLSFLHFFISLFKLSDPPSRQALKARALEIIFKAQNETQLLEFKPSIVAASALLSASHELFPTQCPCFRKAISACSYVNKESLSSCCKVMQGILMEDYEPAFAVGGGGGAATSSSDTEVNVLDQHWSSSAVSELSIDPNSNHPGPGDHREAVRQRKTGGFSPPKYASDLSHSTLCG</sequence>
<evidence type="ECO:0000259" key="7">
    <source>
        <dbReference type="SMART" id="SM00385"/>
    </source>
</evidence>
<keyword evidence="10" id="KW-1185">Reference proteome</keyword>
<comment type="similarity">
    <text evidence="1">Belongs to the cyclin family. Cyclin D subfamily.</text>
</comment>
<dbReference type="Pfam" id="PF02984">
    <property type="entry name" value="Cyclin_C"/>
    <property type="match status" value="1"/>
</dbReference>
<keyword evidence="3 5" id="KW-0195">Cyclin</keyword>
<dbReference type="FunFam" id="1.10.472.10:FF:000040">
    <property type="entry name" value="D6-type cyclin"/>
    <property type="match status" value="1"/>
</dbReference>
<comment type="caution">
    <text evidence="9">The sequence shown here is derived from an EMBL/GenBank/DDBJ whole genome shotgun (WGS) entry which is preliminary data.</text>
</comment>
<feature type="region of interest" description="Disordered" evidence="6">
    <location>
        <begin position="284"/>
        <end position="328"/>
    </location>
</feature>
<dbReference type="InterPro" id="IPR039361">
    <property type="entry name" value="Cyclin"/>
</dbReference>
<evidence type="ECO:0000256" key="1">
    <source>
        <dbReference type="ARBA" id="ARBA00009065"/>
    </source>
</evidence>
<dbReference type="InterPro" id="IPR013763">
    <property type="entry name" value="Cyclin-like_dom"/>
</dbReference>
<dbReference type="InterPro" id="IPR006671">
    <property type="entry name" value="Cyclin_N"/>
</dbReference>
<evidence type="ECO:0000259" key="8">
    <source>
        <dbReference type="SMART" id="SM01332"/>
    </source>
</evidence>
<dbReference type="CDD" id="cd20544">
    <property type="entry name" value="CYCLIN_AtCycD-like_rpt2"/>
    <property type="match status" value="1"/>
</dbReference>
<name>A0AAD3XQA8_NEPGR</name>
<evidence type="ECO:0000256" key="4">
    <source>
        <dbReference type="ARBA" id="ARBA00023306"/>
    </source>
</evidence>
<dbReference type="AlphaFoldDB" id="A0AAD3XQA8"/>
<evidence type="ECO:0000256" key="6">
    <source>
        <dbReference type="SAM" id="MobiDB-lite"/>
    </source>
</evidence>
<evidence type="ECO:0008006" key="11">
    <source>
        <dbReference type="Google" id="ProtNLM"/>
    </source>
</evidence>
<feature type="domain" description="Cyclin-like" evidence="7">
    <location>
        <begin position="58"/>
        <end position="142"/>
    </location>
</feature>
<proteinExistence type="inferred from homology"/>
<dbReference type="SMART" id="SM01332">
    <property type="entry name" value="Cyclin_C"/>
    <property type="match status" value="1"/>
</dbReference>
<dbReference type="SMART" id="SM00385">
    <property type="entry name" value="CYCLIN"/>
    <property type="match status" value="1"/>
</dbReference>
<dbReference type="InterPro" id="IPR036915">
    <property type="entry name" value="Cyclin-like_sf"/>
</dbReference>
<keyword evidence="2" id="KW-0132">Cell division</keyword>
<dbReference type="Proteomes" id="UP001279734">
    <property type="component" value="Unassembled WGS sequence"/>
</dbReference>
<dbReference type="FunFam" id="1.10.472.10:FF:000060">
    <property type="entry name" value="D6-type cyclin"/>
    <property type="match status" value="1"/>
</dbReference>
<gene>
    <name evidence="9" type="ORF">Nepgr_014442</name>
</gene>
<feature type="domain" description="Cyclin C-terminal" evidence="8">
    <location>
        <begin position="151"/>
        <end position="289"/>
    </location>
</feature>
<dbReference type="Pfam" id="PF00134">
    <property type="entry name" value="Cyclin_N"/>
    <property type="match status" value="1"/>
</dbReference>
<evidence type="ECO:0000256" key="5">
    <source>
        <dbReference type="RuleBase" id="RU000383"/>
    </source>
</evidence>
<evidence type="ECO:0000313" key="9">
    <source>
        <dbReference type="EMBL" id="GMH12601.1"/>
    </source>
</evidence>